<reference evidence="3" key="1">
    <citation type="submission" date="2022-10" db="EMBL/GenBank/DDBJ databases">
        <title>Luteolibacter sp. GHJ8, whole genome shotgun sequencing project.</title>
        <authorList>
            <person name="Zhao G."/>
            <person name="Shen L."/>
        </authorList>
    </citation>
    <scope>NUCLEOTIDE SEQUENCE</scope>
    <source>
        <strain evidence="3">GHJ8</strain>
    </source>
</reference>
<organism evidence="3 4">
    <name type="scientific">Luteolibacter rhizosphaerae</name>
    <dbReference type="NCBI Taxonomy" id="2989719"/>
    <lineage>
        <taxon>Bacteria</taxon>
        <taxon>Pseudomonadati</taxon>
        <taxon>Verrucomicrobiota</taxon>
        <taxon>Verrucomicrobiia</taxon>
        <taxon>Verrucomicrobiales</taxon>
        <taxon>Verrucomicrobiaceae</taxon>
        <taxon>Luteolibacter</taxon>
    </lineage>
</organism>
<comment type="caution">
    <text evidence="3">The sequence shown here is derived from an EMBL/GenBank/DDBJ whole genome shotgun (WGS) entry which is preliminary data.</text>
</comment>
<dbReference type="SUPFAM" id="SSF82153">
    <property type="entry name" value="FAS1 domain"/>
    <property type="match status" value="1"/>
</dbReference>
<keyword evidence="4" id="KW-1185">Reference proteome</keyword>
<name>A0ABT3G081_9BACT</name>
<dbReference type="InterPro" id="IPR050904">
    <property type="entry name" value="Adhesion/Biosynth-related"/>
</dbReference>
<evidence type="ECO:0000313" key="4">
    <source>
        <dbReference type="Proteomes" id="UP001165653"/>
    </source>
</evidence>
<feature type="chain" id="PRO_5046979719" evidence="1">
    <location>
        <begin position="21"/>
        <end position="161"/>
    </location>
</feature>
<dbReference type="Gene3D" id="2.30.180.10">
    <property type="entry name" value="FAS1 domain"/>
    <property type="match status" value="1"/>
</dbReference>
<dbReference type="InterPro" id="IPR036378">
    <property type="entry name" value="FAS1_dom_sf"/>
</dbReference>
<protein>
    <submittedName>
        <fullName evidence="3">Fasciclin domain-containing protein</fullName>
    </submittedName>
</protein>
<accession>A0ABT3G081</accession>
<proteinExistence type="predicted"/>
<dbReference type="Pfam" id="PF02469">
    <property type="entry name" value="Fasciclin"/>
    <property type="match status" value="1"/>
</dbReference>
<dbReference type="InterPro" id="IPR000782">
    <property type="entry name" value="FAS1_domain"/>
</dbReference>
<evidence type="ECO:0000256" key="1">
    <source>
        <dbReference type="SAM" id="SignalP"/>
    </source>
</evidence>
<gene>
    <name evidence="3" type="ORF">OJ996_06700</name>
</gene>
<evidence type="ECO:0000313" key="3">
    <source>
        <dbReference type="EMBL" id="MCW1913252.1"/>
    </source>
</evidence>
<dbReference type="EMBL" id="JAPDDR010000003">
    <property type="protein sequence ID" value="MCW1913252.1"/>
    <property type="molecule type" value="Genomic_DNA"/>
</dbReference>
<dbReference type="Proteomes" id="UP001165653">
    <property type="component" value="Unassembled WGS sequence"/>
</dbReference>
<sequence>MKKLLQSALVFLVAGGIATAQEKKDIVDTAVAAGSFKTLVAAVKAADLVETLKGTGPFTVFAPTDEAFKKLPAGTVEDLLKPENKAKLADLLTYHVVAGKVPSTDAVKLTKATAVNKKDIMLSVKGDTLTLNGSAKVTKADIEASNGVIHVIDTVIMPPAK</sequence>
<keyword evidence="1" id="KW-0732">Signal</keyword>
<evidence type="ECO:0000259" key="2">
    <source>
        <dbReference type="PROSITE" id="PS50213"/>
    </source>
</evidence>
<dbReference type="RefSeq" id="WP_264512518.1">
    <property type="nucleotide sequence ID" value="NZ_JAPDDR010000003.1"/>
</dbReference>
<dbReference type="PANTHER" id="PTHR10900">
    <property type="entry name" value="PERIOSTIN-RELATED"/>
    <property type="match status" value="1"/>
</dbReference>
<dbReference type="PANTHER" id="PTHR10900:SF77">
    <property type="entry name" value="FI19380P1"/>
    <property type="match status" value="1"/>
</dbReference>
<dbReference type="PROSITE" id="PS50213">
    <property type="entry name" value="FAS1"/>
    <property type="match status" value="1"/>
</dbReference>
<dbReference type="SMART" id="SM00554">
    <property type="entry name" value="FAS1"/>
    <property type="match status" value="1"/>
</dbReference>
<feature type="signal peptide" evidence="1">
    <location>
        <begin position="1"/>
        <end position="20"/>
    </location>
</feature>
<feature type="domain" description="FAS1" evidence="2">
    <location>
        <begin position="23"/>
        <end position="156"/>
    </location>
</feature>